<evidence type="ECO:0000256" key="1">
    <source>
        <dbReference type="ARBA" id="ARBA00022884"/>
    </source>
</evidence>
<evidence type="ECO:0000313" key="4">
    <source>
        <dbReference type="EMBL" id="CAE0038359.1"/>
    </source>
</evidence>
<evidence type="ECO:0000256" key="2">
    <source>
        <dbReference type="PROSITE-ProRule" id="PRU00332"/>
    </source>
</evidence>
<dbReference type="EMBL" id="HBHW01008371">
    <property type="protein sequence ID" value="CAE0038359.1"/>
    <property type="molecule type" value="Transcribed_RNA"/>
</dbReference>
<dbReference type="Gene3D" id="1.10.10.10">
    <property type="entry name" value="Winged helix-like DNA-binding domain superfamily/Winged helix DNA-binding domain"/>
    <property type="match status" value="1"/>
</dbReference>
<protein>
    <recommendedName>
        <fullName evidence="3">HTH La-type RNA-binding domain-containing protein</fullName>
    </recommendedName>
</protein>
<dbReference type="InterPro" id="IPR036390">
    <property type="entry name" value="WH_DNA-bd_sf"/>
</dbReference>
<keyword evidence="1 2" id="KW-0694">RNA-binding</keyword>
<name>A0A7S2ZFB3_9RHOD</name>
<dbReference type="SMART" id="SM00715">
    <property type="entry name" value="LA"/>
    <property type="match status" value="1"/>
</dbReference>
<evidence type="ECO:0000259" key="3">
    <source>
        <dbReference type="PROSITE" id="PS50961"/>
    </source>
</evidence>
<dbReference type="Pfam" id="PF05383">
    <property type="entry name" value="La"/>
    <property type="match status" value="1"/>
</dbReference>
<dbReference type="AlphaFoldDB" id="A0A7S2ZFB3"/>
<reference evidence="4" key="1">
    <citation type="submission" date="2021-01" db="EMBL/GenBank/DDBJ databases">
        <authorList>
            <person name="Corre E."/>
            <person name="Pelletier E."/>
            <person name="Niang G."/>
            <person name="Scheremetjew M."/>
            <person name="Finn R."/>
            <person name="Kale V."/>
            <person name="Holt S."/>
            <person name="Cochrane G."/>
            <person name="Meng A."/>
            <person name="Brown T."/>
            <person name="Cohen L."/>
        </authorList>
    </citation>
    <scope>NUCLEOTIDE SEQUENCE</scope>
    <source>
        <strain evidence="4">CCMP 769</strain>
    </source>
</reference>
<organism evidence="4">
    <name type="scientific">Rhodosorus marinus</name>
    <dbReference type="NCBI Taxonomy" id="101924"/>
    <lineage>
        <taxon>Eukaryota</taxon>
        <taxon>Rhodophyta</taxon>
        <taxon>Stylonematophyceae</taxon>
        <taxon>Stylonematales</taxon>
        <taxon>Stylonemataceae</taxon>
        <taxon>Rhodosorus</taxon>
    </lineage>
</organism>
<proteinExistence type="predicted"/>
<dbReference type="GO" id="GO:0003723">
    <property type="term" value="F:RNA binding"/>
    <property type="evidence" value="ECO:0007669"/>
    <property type="project" value="UniProtKB-UniRule"/>
</dbReference>
<dbReference type="PROSITE" id="PS50961">
    <property type="entry name" value="HTH_LA"/>
    <property type="match status" value="1"/>
</dbReference>
<dbReference type="SUPFAM" id="SSF46785">
    <property type="entry name" value="Winged helix' DNA-binding domain"/>
    <property type="match status" value="1"/>
</dbReference>
<feature type="domain" description="HTH La-type RNA-binding" evidence="3">
    <location>
        <begin position="39"/>
        <end position="128"/>
    </location>
</feature>
<sequence length="436" mass="49168">MFFCGFVGGFGGIDVRRRASPNVCKPSQRRGWTVRAASTLDDGEKSRRVQDRLQFWFSEANVKRDWFLRAKMSPEGWVKAEVFLKFNTLKMLGLTTDMVMDAASSLDGVEIDQETKSIRGVGARPSLERNLAQEHLKIVFLTGLGHSANISLVKSKIENLVEPEYIGIGRFKDRRAKGWAMLELKSEEETNQFLTSFNEKQGEDSEIKALSYAVFHEQSKIDRTDISVEMCVLHVTNIPLGTSWRDLWEELKAIGGIYLSYKSGDSTEALLKVNALDVVTSFEGGLVRVNGVPLNAELLSLEEQDKYTKFTMLGEELSNTNIDIESPVERILTLVKSKPDNRGGARRTLEITGLPEEAGFRMLWLWLQEQSAGVKFLLRDKGSDKADLFFSSSERMKAFIEYLEGGGLVLGNQVSHREWTADEVTSHYTKRRQESA</sequence>
<gene>
    <name evidence="4" type="ORF">RMAR00112_LOCUS6317</name>
</gene>
<accession>A0A7S2ZFB3</accession>
<dbReference type="InterPro" id="IPR006630">
    <property type="entry name" value="La_HTH"/>
</dbReference>
<dbReference type="InterPro" id="IPR036388">
    <property type="entry name" value="WH-like_DNA-bd_sf"/>
</dbReference>